<dbReference type="PATRIC" id="fig|634177.7.peg.591"/>
<dbReference type="PROSITE" id="PS00061">
    <property type="entry name" value="ADH_SHORT"/>
    <property type="match status" value="1"/>
</dbReference>
<dbReference type="EMBL" id="AP012159">
    <property type="protein sequence ID" value="BAK82909.1"/>
    <property type="molecule type" value="Genomic_DNA"/>
</dbReference>
<evidence type="ECO:0000313" key="1">
    <source>
        <dbReference type="EMBL" id="BAK82909.1"/>
    </source>
</evidence>
<dbReference type="InterPro" id="IPR036291">
    <property type="entry name" value="NAD(P)-bd_dom_sf"/>
</dbReference>
<dbReference type="InterPro" id="IPR020904">
    <property type="entry name" value="Sc_DH/Rdtase_CS"/>
</dbReference>
<dbReference type="Gene3D" id="3.40.50.720">
    <property type="entry name" value="NAD(P)-binding Rossmann-like Domain"/>
    <property type="match status" value="1"/>
</dbReference>
<name>G2I462_KOMMN</name>
<organism evidence="1 2">
    <name type="scientific">Komagataeibacter medellinensis (strain NBRC 3288 / BCRC 11682 / LMG 1693 / Kondo 51)</name>
    <name type="common">Gluconacetobacter medellinensis</name>
    <dbReference type="NCBI Taxonomy" id="634177"/>
    <lineage>
        <taxon>Bacteria</taxon>
        <taxon>Pseudomonadati</taxon>
        <taxon>Pseudomonadota</taxon>
        <taxon>Alphaproteobacteria</taxon>
        <taxon>Acetobacterales</taxon>
        <taxon>Acetobacteraceae</taxon>
        <taxon>Komagataeibacter</taxon>
    </lineage>
</organism>
<dbReference type="Proteomes" id="UP000009044">
    <property type="component" value="Chromosome"/>
</dbReference>
<dbReference type="KEGG" id="gxy:GLX_04970"/>
<dbReference type="eggNOG" id="COG1028">
    <property type="taxonomic scope" value="Bacteria"/>
</dbReference>
<dbReference type="RefSeq" id="WP_014104483.1">
    <property type="nucleotide sequence ID" value="NC_016027.1"/>
</dbReference>
<gene>
    <name evidence="1" type="ordered locus">GLX_04970</name>
</gene>
<dbReference type="HOGENOM" id="CLU_2880020_0_0_5"/>
<dbReference type="Pfam" id="PF00106">
    <property type="entry name" value="adh_short"/>
    <property type="match status" value="1"/>
</dbReference>
<dbReference type="STRING" id="634177.GLX_04970"/>
<reference evidence="2" key="1">
    <citation type="journal article" date="2011" name="J. Bacteriol.">
        <title>Complete genome sequence of NBRC 3288, a unique cellulose-nonproducing strain of Gluconacetobacter xylinus isolated from vinegar.</title>
        <authorList>
            <person name="Ogino H."/>
            <person name="Azuma Y."/>
            <person name="Hosoyama A."/>
            <person name="Nakazawa H."/>
            <person name="Matsutani M."/>
            <person name="Hasegawa A."/>
            <person name="Otsuyama K."/>
            <person name="Matsushita K."/>
            <person name="Fujita N."/>
            <person name="Shirai M."/>
        </authorList>
    </citation>
    <scope>NUCLEOTIDE SEQUENCE [LARGE SCALE GENOMIC DNA]</scope>
    <source>
        <strain evidence="2">NBRC 3288 / BCRC 11682 / LMG 1693</strain>
    </source>
</reference>
<proteinExistence type="predicted"/>
<evidence type="ECO:0000313" key="2">
    <source>
        <dbReference type="Proteomes" id="UP000009044"/>
    </source>
</evidence>
<protein>
    <submittedName>
        <fullName evidence="1">Oxidoreductase</fullName>
    </submittedName>
</protein>
<dbReference type="AlphaFoldDB" id="G2I462"/>
<dbReference type="InterPro" id="IPR002347">
    <property type="entry name" value="SDR_fam"/>
</dbReference>
<dbReference type="SUPFAM" id="SSF51735">
    <property type="entry name" value="NAD(P)-binding Rossmann-fold domains"/>
    <property type="match status" value="1"/>
</dbReference>
<sequence>MSSCAGLTVDPFTVSYSASKHAVEVITKAISKEPQESGVAAITINSAPFLTGFNDRIFDSWKN</sequence>
<accession>G2I462</accession>